<dbReference type="EMBL" id="KN833834">
    <property type="protein sequence ID" value="KIK17264.1"/>
    <property type="molecule type" value="Genomic_DNA"/>
</dbReference>
<dbReference type="AlphaFoldDB" id="A0A0C9YT95"/>
<protein>
    <submittedName>
        <fullName evidence="1">Uncharacterized protein</fullName>
    </submittedName>
</protein>
<feature type="non-terminal residue" evidence="1">
    <location>
        <position position="53"/>
    </location>
</feature>
<evidence type="ECO:0000313" key="2">
    <source>
        <dbReference type="Proteomes" id="UP000054018"/>
    </source>
</evidence>
<evidence type="ECO:0000313" key="1">
    <source>
        <dbReference type="EMBL" id="KIK17264.1"/>
    </source>
</evidence>
<gene>
    <name evidence="1" type="ORF">PISMIDRAFT_634815</name>
</gene>
<proteinExistence type="predicted"/>
<sequence>MNFSTLRHGSLFNLWNGESTRLMNIIHTSISSICTTSQLAECWIALTSSIYLW</sequence>
<dbReference type="HOGENOM" id="CLU_3074357_0_0_1"/>
<reference evidence="1 2" key="1">
    <citation type="submission" date="2014-04" db="EMBL/GenBank/DDBJ databases">
        <authorList>
            <consortium name="DOE Joint Genome Institute"/>
            <person name="Kuo A."/>
            <person name="Kohler A."/>
            <person name="Costa M.D."/>
            <person name="Nagy L.G."/>
            <person name="Floudas D."/>
            <person name="Copeland A."/>
            <person name="Barry K.W."/>
            <person name="Cichocki N."/>
            <person name="Veneault-Fourrey C."/>
            <person name="LaButti K."/>
            <person name="Lindquist E.A."/>
            <person name="Lipzen A."/>
            <person name="Lundell T."/>
            <person name="Morin E."/>
            <person name="Murat C."/>
            <person name="Sun H."/>
            <person name="Tunlid A."/>
            <person name="Henrissat B."/>
            <person name="Grigoriev I.V."/>
            <person name="Hibbett D.S."/>
            <person name="Martin F."/>
            <person name="Nordberg H.P."/>
            <person name="Cantor M.N."/>
            <person name="Hua S.X."/>
        </authorList>
    </citation>
    <scope>NUCLEOTIDE SEQUENCE [LARGE SCALE GENOMIC DNA]</scope>
    <source>
        <strain evidence="1 2">441</strain>
    </source>
</reference>
<organism evidence="1 2">
    <name type="scientific">Pisolithus microcarpus 441</name>
    <dbReference type="NCBI Taxonomy" id="765257"/>
    <lineage>
        <taxon>Eukaryota</taxon>
        <taxon>Fungi</taxon>
        <taxon>Dikarya</taxon>
        <taxon>Basidiomycota</taxon>
        <taxon>Agaricomycotina</taxon>
        <taxon>Agaricomycetes</taxon>
        <taxon>Agaricomycetidae</taxon>
        <taxon>Boletales</taxon>
        <taxon>Sclerodermatineae</taxon>
        <taxon>Pisolithaceae</taxon>
        <taxon>Pisolithus</taxon>
    </lineage>
</organism>
<keyword evidence="2" id="KW-1185">Reference proteome</keyword>
<accession>A0A0C9YT95</accession>
<dbReference type="Proteomes" id="UP000054018">
    <property type="component" value="Unassembled WGS sequence"/>
</dbReference>
<reference evidence="2" key="2">
    <citation type="submission" date="2015-01" db="EMBL/GenBank/DDBJ databases">
        <title>Evolutionary Origins and Diversification of the Mycorrhizal Mutualists.</title>
        <authorList>
            <consortium name="DOE Joint Genome Institute"/>
            <consortium name="Mycorrhizal Genomics Consortium"/>
            <person name="Kohler A."/>
            <person name="Kuo A."/>
            <person name="Nagy L.G."/>
            <person name="Floudas D."/>
            <person name="Copeland A."/>
            <person name="Barry K.W."/>
            <person name="Cichocki N."/>
            <person name="Veneault-Fourrey C."/>
            <person name="LaButti K."/>
            <person name="Lindquist E.A."/>
            <person name="Lipzen A."/>
            <person name="Lundell T."/>
            <person name="Morin E."/>
            <person name="Murat C."/>
            <person name="Riley R."/>
            <person name="Ohm R."/>
            <person name="Sun H."/>
            <person name="Tunlid A."/>
            <person name="Henrissat B."/>
            <person name="Grigoriev I.V."/>
            <person name="Hibbett D.S."/>
            <person name="Martin F."/>
        </authorList>
    </citation>
    <scope>NUCLEOTIDE SEQUENCE [LARGE SCALE GENOMIC DNA]</scope>
    <source>
        <strain evidence="2">441</strain>
    </source>
</reference>
<name>A0A0C9YT95_9AGAM</name>